<evidence type="ECO:0000256" key="1">
    <source>
        <dbReference type="ARBA" id="ARBA00004225"/>
    </source>
</evidence>
<gene>
    <name evidence="17" type="primary">ATM1</name>
    <name evidence="17" type="ORF">SEPCBS119000_005001</name>
</gene>
<evidence type="ECO:0000313" key="17">
    <source>
        <dbReference type="EMBL" id="CAK7272205.1"/>
    </source>
</evidence>
<accession>A0ABP0DVA2</accession>
<keyword evidence="6" id="KW-0067">ATP-binding</keyword>
<keyword evidence="8 14" id="KW-1133">Transmembrane helix</keyword>
<keyword evidence="5" id="KW-0547">Nucleotide-binding</keyword>
<feature type="compositionally biased region" description="Acidic residues" evidence="13">
    <location>
        <begin position="719"/>
        <end position="731"/>
    </location>
</feature>
<keyword evidence="3" id="KW-0813">Transport</keyword>
<dbReference type="PROSITE" id="PS50929">
    <property type="entry name" value="ABC_TM1F"/>
    <property type="match status" value="1"/>
</dbReference>
<dbReference type="InterPro" id="IPR003593">
    <property type="entry name" value="AAA+_ATPase"/>
</dbReference>
<protein>
    <recommendedName>
        <fullName evidence="11">Iron-sulfur clusters transporter ATM1, mitochondrial</fullName>
    </recommendedName>
    <alternativeName>
        <fullName evidence="12">Iron-sulfur clusters transporter atm1, mitochondrial</fullName>
    </alternativeName>
</protein>
<evidence type="ECO:0000256" key="10">
    <source>
        <dbReference type="ARBA" id="ARBA00024363"/>
    </source>
</evidence>
<evidence type="ECO:0000256" key="6">
    <source>
        <dbReference type="ARBA" id="ARBA00022840"/>
    </source>
</evidence>
<dbReference type="SUPFAM" id="SSF90123">
    <property type="entry name" value="ABC transporter transmembrane region"/>
    <property type="match status" value="1"/>
</dbReference>
<dbReference type="Pfam" id="PF00664">
    <property type="entry name" value="ABC_membrane"/>
    <property type="match status" value="1"/>
</dbReference>
<dbReference type="SMART" id="SM00382">
    <property type="entry name" value="AAA"/>
    <property type="match status" value="1"/>
</dbReference>
<feature type="region of interest" description="Disordered" evidence="13">
    <location>
        <begin position="30"/>
        <end position="94"/>
    </location>
</feature>
<name>A0ABP0DVA2_9PEZI</name>
<reference evidence="17 18" key="1">
    <citation type="submission" date="2024-01" db="EMBL/GenBank/DDBJ databases">
        <authorList>
            <person name="Allen C."/>
            <person name="Tagirdzhanova G."/>
        </authorList>
    </citation>
    <scope>NUCLEOTIDE SEQUENCE [LARGE SCALE GENOMIC DNA]</scope>
    <source>
        <strain evidence="17 18">CBS 119000</strain>
    </source>
</reference>
<evidence type="ECO:0000256" key="2">
    <source>
        <dbReference type="ARBA" id="ARBA00011738"/>
    </source>
</evidence>
<dbReference type="EMBL" id="CAWUON010000084">
    <property type="protein sequence ID" value="CAK7272205.1"/>
    <property type="molecule type" value="Genomic_DNA"/>
</dbReference>
<feature type="transmembrane region" description="Helical" evidence="14">
    <location>
        <begin position="127"/>
        <end position="148"/>
    </location>
</feature>
<evidence type="ECO:0000256" key="12">
    <source>
        <dbReference type="ARBA" id="ARBA00040792"/>
    </source>
</evidence>
<comment type="subunit">
    <text evidence="2">Homodimer.</text>
</comment>
<feature type="domain" description="ABC transporter" evidence="15">
    <location>
        <begin position="475"/>
        <end position="711"/>
    </location>
</feature>
<dbReference type="PANTHER" id="PTHR24221:SF402">
    <property type="entry name" value="IRON-SULFUR CLUSTERS TRANSPORTER ABCB7, MITOCHONDRIAL"/>
    <property type="match status" value="1"/>
</dbReference>
<sequence length="741" mass="80198">MPSPPAMAIHRGDSSGLRLVSVNVQARAALHSGPLRKQASSSPSSTTTTSASAANELAKEQSKSPAAPATAKDSPKTTAAPSKPVDPLAEVDKSASEQRKADWAIMKEMSRYLWPSGKGSLDTKMRVTLAVALLVGAKVLNVQVPFYFKSIVDTMNIDASALGATGASAATIAGSMILAYGATRIGATLFQEIRNAVFASVAQKAIRRVAGSVFDHLLHLDLSFHLSKQTGGLTRAIDRGTKGISFLLTSMVFHILPTALEITMVCGILTYQYGYQFAAITVATMAGYTAFTILTTAWRTKFRRQANAADNKASTVAVDSLINYEAVKYFNNEAYEVARYDAALRQYEKSSIKVATSLAFLNSGQNVIFSSALTAMMYLGARGIADGNLTVGDLVMINQLVFQLSVPLNFLGTVYRELRQSLLDMETLFNLQRVNVTVTDAPGAKPLLLAPPTAPEKSAAAAAAAKGSVRHGGEICFENVTFGYHKDRPILRDLSLTIPGGKKVAVVGPSGCGKSTLLRLLFRYYDVDHGRILIDGQDIKGVQLDSLRRHIGVVPQDTPLFNDTVEHNIRYGNLAATSDQVVAAARRAQIHDIIANWKDGYQTKVGERGLMISGGEKQRLAVTRLLLKDPPLLFFDEATSALDTNTEQALMQNINSILKEKARTSVFVAHRLRTIYDADLIIVLKAGRVAETGTHRELIDRNGVYAQLWSAQETRIDMDEDIEEGDETITDDEAKSAPLKK</sequence>
<dbReference type="CDD" id="cd03253">
    <property type="entry name" value="ABCC_ATM1_transporter"/>
    <property type="match status" value="1"/>
</dbReference>
<evidence type="ECO:0000259" key="16">
    <source>
        <dbReference type="PROSITE" id="PS50929"/>
    </source>
</evidence>
<evidence type="ECO:0000256" key="13">
    <source>
        <dbReference type="SAM" id="MobiDB-lite"/>
    </source>
</evidence>
<organism evidence="17 18">
    <name type="scientific">Sporothrix epigloea</name>
    <dbReference type="NCBI Taxonomy" id="1892477"/>
    <lineage>
        <taxon>Eukaryota</taxon>
        <taxon>Fungi</taxon>
        <taxon>Dikarya</taxon>
        <taxon>Ascomycota</taxon>
        <taxon>Pezizomycotina</taxon>
        <taxon>Sordariomycetes</taxon>
        <taxon>Sordariomycetidae</taxon>
        <taxon>Ophiostomatales</taxon>
        <taxon>Ophiostomataceae</taxon>
        <taxon>Sporothrix</taxon>
    </lineage>
</organism>
<dbReference type="Gene3D" id="1.20.1560.10">
    <property type="entry name" value="ABC transporter type 1, transmembrane domain"/>
    <property type="match status" value="1"/>
</dbReference>
<dbReference type="Proteomes" id="UP001642502">
    <property type="component" value="Unassembled WGS sequence"/>
</dbReference>
<dbReference type="Pfam" id="PF00005">
    <property type="entry name" value="ABC_tran"/>
    <property type="match status" value="1"/>
</dbReference>
<feature type="compositionally biased region" description="Low complexity" evidence="13">
    <location>
        <begin position="39"/>
        <end position="54"/>
    </location>
</feature>
<proteinExistence type="inferred from homology"/>
<dbReference type="InterPro" id="IPR011527">
    <property type="entry name" value="ABC1_TM_dom"/>
</dbReference>
<keyword evidence="18" id="KW-1185">Reference proteome</keyword>
<dbReference type="PROSITE" id="PS50893">
    <property type="entry name" value="ABC_TRANSPORTER_2"/>
    <property type="match status" value="1"/>
</dbReference>
<keyword evidence="7" id="KW-1278">Translocase</keyword>
<comment type="similarity">
    <text evidence="10">Belongs to the ABC transporter superfamily. ABCB family. Heavy Metal importer (TC 3.A.1.210) subfamily.</text>
</comment>
<evidence type="ECO:0000256" key="9">
    <source>
        <dbReference type="ARBA" id="ARBA00023136"/>
    </source>
</evidence>
<dbReference type="InterPro" id="IPR039421">
    <property type="entry name" value="Type_1_exporter"/>
</dbReference>
<evidence type="ECO:0000256" key="7">
    <source>
        <dbReference type="ARBA" id="ARBA00022967"/>
    </source>
</evidence>
<keyword evidence="4 14" id="KW-0812">Transmembrane</keyword>
<comment type="caution">
    <text evidence="17">The sequence shown here is derived from an EMBL/GenBank/DDBJ whole genome shotgun (WGS) entry which is preliminary data.</text>
</comment>
<evidence type="ECO:0000313" key="18">
    <source>
        <dbReference type="Proteomes" id="UP001642502"/>
    </source>
</evidence>
<feature type="domain" description="ABC transmembrane type-1" evidence="16">
    <location>
        <begin position="129"/>
        <end position="420"/>
    </location>
</feature>
<feature type="transmembrane region" description="Helical" evidence="14">
    <location>
        <begin position="160"/>
        <end position="182"/>
    </location>
</feature>
<dbReference type="InterPro" id="IPR003439">
    <property type="entry name" value="ABC_transporter-like_ATP-bd"/>
</dbReference>
<evidence type="ECO:0000259" key="15">
    <source>
        <dbReference type="PROSITE" id="PS50893"/>
    </source>
</evidence>
<dbReference type="CDD" id="cd18582">
    <property type="entry name" value="ABC_6TM_ATM1_ABCB7"/>
    <property type="match status" value="1"/>
</dbReference>
<keyword evidence="9 14" id="KW-0472">Membrane</keyword>
<dbReference type="InterPro" id="IPR027417">
    <property type="entry name" value="P-loop_NTPase"/>
</dbReference>
<evidence type="ECO:0000256" key="14">
    <source>
        <dbReference type="SAM" id="Phobius"/>
    </source>
</evidence>
<feature type="transmembrane region" description="Helical" evidence="14">
    <location>
        <begin position="244"/>
        <end position="271"/>
    </location>
</feature>
<dbReference type="Gene3D" id="3.40.50.300">
    <property type="entry name" value="P-loop containing nucleotide triphosphate hydrolases"/>
    <property type="match status" value="1"/>
</dbReference>
<evidence type="ECO:0000256" key="4">
    <source>
        <dbReference type="ARBA" id="ARBA00022692"/>
    </source>
</evidence>
<comment type="subcellular location">
    <subcellularLocation>
        <location evidence="1">Mitochondrion membrane</location>
        <topology evidence="1">Multi-pass membrane protein</topology>
    </subcellularLocation>
</comment>
<feature type="transmembrane region" description="Helical" evidence="14">
    <location>
        <begin position="277"/>
        <end position="298"/>
    </location>
</feature>
<evidence type="ECO:0000256" key="5">
    <source>
        <dbReference type="ARBA" id="ARBA00022741"/>
    </source>
</evidence>
<dbReference type="InterPro" id="IPR036640">
    <property type="entry name" value="ABC1_TM_sf"/>
</dbReference>
<evidence type="ECO:0000256" key="3">
    <source>
        <dbReference type="ARBA" id="ARBA00022448"/>
    </source>
</evidence>
<dbReference type="SUPFAM" id="SSF52540">
    <property type="entry name" value="P-loop containing nucleoside triphosphate hydrolases"/>
    <property type="match status" value="1"/>
</dbReference>
<evidence type="ECO:0000256" key="11">
    <source>
        <dbReference type="ARBA" id="ARBA00039906"/>
    </source>
</evidence>
<dbReference type="PANTHER" id="PTHR24221">
    <property type="entry name" value="ATP-BINDING CASSETTE SUB-FAMILY B"/>
    <property type="match status" value="1"/>
</dbReference>
<feature type="region of interest" description="Disordered" evidence="13">
    <location>
        <begin position="719"/>
        <end position="741"/>
    </location>
</feature>
<evidence type="ECO:0000256" key="8">
    <source>
        <dbReference type="ARBA" id="ARBA00022989"/>
    </source>
</evidence>